<feature type="compositionally biased region" description="Basic residues" evidence="1">
    <location>
        <begin position="1"/>
        <end position="11"/>
    </location>
</feature>
<evidence type="ECO:0000259" key="2">
    <source>
        <dbReference type="Pfam" id="PF13649"/>
    </source>
</evidence>
<dbReference type="Gene3D" id="2.20.25.110">
    <property type="entry name" value="S-adenosyl-L-methionine-dependent methyltransferases"/>
    <property type="match status" value="1"/>
</dbReference>
<name>A0AAD2JH76_9STRA</name>
<evidence type="ECO:0000313" key="3">
    <source>
        <dbReference type="EMBL" id="CAJ1949522.1"/>
    </source>
</evidence>
<feature type="domain" description="Methyltransferase" evidence="2">
    <location>
        <begin position="87"/>
        <end position="191"/>
    </location>
</feature>
<evidence type="ECO:0000256" key="1">
    <source>
        <dbReference type="SAM" id="MobiDB-lite"/>
    </source>
</evidence>
<dbReference type="EMBL" id="CAKOGP040001758">
    <property type="protein sequence ID" value="CAJ1949522.1"/>
    <property type="molecule type" value="Genomic_DNA"/>
</dbReference>
<feature type="region of interest" description="Disordered" evidence="1">
    <location>
        <begin position="1"/>
        <end position="41"/>
    </location>
</feature>
<keyword evidence="4" id="KW-1185">Reference proteome</keyword>
<evidence type="ECO:0000313" key="4">
    <source>
        <dbReference type="Proteomes" id="UP001295423"/>
    </source>
</evidence>
<reference evidence="3" key="1">
    <citation type="submission" date="2023-08" db="EMBL/GenBank/DDBJ databases">
        <authorList>
            <person name="Audoor S."/>
            <person name="Bilcke G."/>
        </authorList>
    </citation>
    <scope>NUCLEOTIDE SEQUENCE</scope>
</reference>
<comment type="caution">
    <text evidence="3">The sequence shown here is derived from an EMBL/GenBank/DDBJ whole genome shotgun (WGS) entry which is preliminary data.</text>
</comment>
<protein>
    <recommendedName>
        <fullName evidence="2">Methyltransferase domain-containing protein</fullName>
    </recommendedName>
</protein>
<dbReference type="CDD" id="cd02440">
    <property type="entry name" value="AdoMet_MTases"/>
    <property type="match status" value="1"/>
</dbReference>
<organism evidence="3 4">
    <name type="scientific">Cylindrotheca closterium</name>
    <dbReference type="NCBI Taxonomy" id="2856"/>
    <lineage>
        <taxon>Eukaryota</taxon>
        <taxon>Sar</taxon>
        <taxon>Stramenopiles</taxon>
        <taxon>Ochrophyta</taxon>
        <taxon>Bacillariophyta</taxon>
        <taxon>Bacillariophyceae</taxon>
        <taxon>Bacillariophycidae</taxon>
        <taxon>Bacillariales</taxon>
        <taxon>Bacillariaceae</taxon>
        <taxon>Cylindrotheca</taxon>
    </lineage>
</organism>
<gene>
    <name evidence="3" type="ORF">CYCCA115_LOCUS12138</name>
</gene>
<dbReference type="Pfam" id="PF13649">
    <property type="entry name" value="Methyltransf_25"/>
    <property type="match status" value="1"/>
</dbReference>
<accession>A0AAD2JH76</accession>
<dbReference type="InterPro" id="IPR041698">
    <property type="entry name" value="Methyltransf_25"/>
</dbReference>
<dbReference type="Proteomes" id="UP001295423">
    <property type="component" value="Unassembled WGS sequence"/>
</dbReference>
<proteinExistence type="predicted"/>
<dbReference type="SUPFAM" id="SSF53335">
    <property type="entry name" value="S-adenosyl-L-methionine-dependent methyltransferases"/>
    <property type="match status" value="1"/>
</dbReference>
<dbReference type="Gene3D" id="3.40.50.150">
    <property type="entry name" value="Vaccinia Virus protein VP39"/>
    <property type="match status" value="1"/>
</dbReference>
<dbReference type="AlphaFoldDB" id="A0AAD2JH76"/>
<dbReference type="InterPro" id="IPR029063">
    <property type="entry name" value="SAM-dependent_MTases_sf"/>
</dbReference>
<sequence length="325" mass="36243">MATSRKGRSRPTSKSSGAGGFGETQPTPPTPADVTATTENETKDDKKIYSLPALYDMAFGYRNFDEEIEFLVEQHQLLHEGKGPERVLELAAGPARHCIYALQSSMVKSATALDNSMDMLEYGTDIAAHELDIDTFETSFSYLQKDMSNFEVDCEPFDSAWIMLGSLQHMTTNDKVISCFESINKSMVKGGTLIIELPHPRETFSLVECTRNSWQVPLEDENGEQSGELEIIWGDDDDEFDPIKQIRHFTVAMGLKGTPENEDESSLVQNVKEVVPMRHFTAQEIDAFARITGFEVTSMHGAVARGVDVNNEIEAFRLVSVLQKL</sequence>